<dbReference type="Pfam" id="PF13843">
    <property type="entry name" value="DDE_Tnp_1_7"/>
    <property type="match status" value="1"/>
</dbReference>
<dbReference type="PANTHER" id="PTHR46599:SF3">
    <property type="entry name" value="PIGGYBAC TRANSPOSABLE ELEMENT-DERIVED PROTEIN 4"/>
    <property type="match status" value="1"/>
</dbReference>
<organism evidence="2 3">
    <name type="scientific">Erpetoichthys calabaricus</name>
    <name type="common">Rope fish</name>
    <name type="synonym">Calamoichthys calabaricus</name>
    <dbReference type="NCBI Taxonomy" id="27687"/>
    <lineage>
        <taxon>Eukaryota</taxon>
        <taxon>Metazoa</taxon>
        <taxon>Chordata</taxon>
        <taxon>Craniata</taxon>
        <taxon>Vertebrata</taxon>
        <taxon>Euteleostomi</taxon>
        <taxon>Actinopterygii</taxon>
        <taxon>Polypteriformes</taxon>
        <taxon>Polypteridae</taxon>
        <taxon>Erpetoichthys</taxon>
    </lineage>
</organism>
<protein>
    <recommendedName>
        <fullName evidence="1">PiggyBac transposable element-derived protein domain-containing protein</fullName>
    </recommendedName>
</protein>
<dbReference type="Proteomes" id="UP000694620">
    <property type="component" value="Unassembled WGS sequence"/>
</dbReference>
<dbReference type="Ensembl" id="ENSECRT00000026085.1">
    <property type="protein sequence ID" value="ENSECRP00000025544.1"/>
    <property type="gene ID" value="ENSECRG00000017278.1"/>
</dbReference>
<keyword evidence="3" id="KW-1185">Reference proteome</keyword>
<evidence type="ECO:0000313" key="2">
    <source>
        <dbReference type="Ensembl" id="ENSECRP00000025544.1"/>
    </source>
</evidence>
<dbReference type="PANTHER" id="PTHR46599">
    <property type="entry name" value="PIGGYBAC TRANSPOSABLE ELEMENT-DERIVED PROTEIN 4"/>
    <property type="match status" value="1"/>
</dbReference>
<sequence length="331" mass="38253">MVKYKGRLIFRQYMPDKPTKYGIKDFVLAEANTGFCLKVITYTGKHSFQRENCPLTTQVVLELLQGYEHLGHVVYMDNFYTSPELFMELQSRGIGACGTVRVNRRHMPLQLKPDRLKLKRGDNPVFMRADNLVALAWHDVKRVTCLSTVHTNNLCEKQIRSKGNPAGRKLDKPVALEEYNCKMAGVDRLDQILGTYAYGHKSTKWYHTVYHRLREIALTNGFLLFKQANSDSTMTAADFRKKVVDSLLEEYVGVPFAKRGRPAQRAVPDRLTERHFPATYEDKKYKPDCVVCSNRQLKKRHQCNTYCKQCNVAMHAIGCFERYHTLQDFAL</sequence>
<dbReference type="InterPro" id="IPR029526">
    <property type="entry name" value="PGBD"/>
</dbReference>
<dbReference type="AlphaFoldDB" id="A0A8C4T4J0"/>
<evidence type="ECO:0000259" key="1">
    <source>
        <dbReference type="Pfam" id="PF13843"/>
    </source>
</evidence>
<evidence type="ECO:0000313" key="3">
    <source>
        <dbReference type="Proteomes" id="UP000694620"/>
    </source>
</evidence>
<proteinExistence type="predicted"/>
<reference evidence="2" key="1">
    <citation type="submission" date="2025-08" db="UniProtKB">
        <authorList>
            <consortium name="Ensembl"/>
        </authorList>
    </citation>
    <scope>IDENTIFICATION</scope>
</reference>
<feature type="domain" description="PiggyBac transposable element-derived protein" evidence="1">
    <location>
        <begin position="1"/>
        <end position="222"/>
    </location>
</feature>
<name>A0A8C4T4J0_ERPCA</name>
<reference evidence="2" key="2">
    <citation type="submission" date="2025-09" db="UniProtKB">
        <authorList>
            <consortium name="Ensembl"/>
        </authorList>
    </citation>
    <scope>IDENTIFICATION</scope>
</reference>
<accession>A0A8C4T4J0</accession>
<dbReference type="GeneTree" id="ENSGT00940000164464"/>